<dbReference type="GeneID" id="6069190"/>
<keyword evidence="2" id="KW-1185">Reference proteome</keyword>
<accession>B0CQD5</accession>
<dbReference type="AlphaFoldDB" id="B0CQD5"/>
<gene>
    <name evidence="1" type="ORF">LACBIDRAFT_321441</name>
</gene>
<dbReference type="EMBL" id="DS547091">
    <property type="protein sequence ID" value="EDR15533.1"/>
    <property type="molecule type" value="Genomic_DNA"/>
</dbReference>
<dbReference type="KEGG" id="lbc:LACBIDRAFT_321441"/>
<organism evidence="2">
    <name type="scientific">Laccaria bicolor (strain S238N-H82 / ATCC MYA-4686)</name>
    <name type="common">Bicoloured deceiver</name>
    <name type="synonym">Laccaria laccata var. bicolor</name>
    <dbReference type="NCBI Taxonomy" id="486041"/>
    <lineage>
        <taxon>Eukaryota</taxon>
        <taxon>Fungi</taxon>
        <taxon>Dikarya</taxon>
        <taxon>Basidiomycota</taxon>
        <taxon>Agaricomycotina</taxon>
        <taxon>Agaricomycetes</taxon>
        <taxon>Agaricomycetidae</taxon>
        <taxon>Agaricales</taxon>
        <taxon>Agaricineae</taxon>
        <taxon>Hydnangiaceae</taxon>
        <taxon>Laccaria</taxon>
    </lineage>
</organism>
<dbReference type="RefSeq" id="XP_001873741.1">
    <property type="nucleotide sequence ID" value="XM_001873706.1"/>
</dbReference>
<name>B0CQD5_LACBS</name>
<reference evidence="1 2" key="1">
    <citation type="journal article" date="2008" name="Nature">
        <title>The genome of Laccaria bicolor provides insights into mycorrhizal symbiosis.</title>
        <authorList>
            <person name="Martin F."/>
            <person name="Aerts A."/>
            <person name="Ahren D."/>
            <person name="Brun A."/>
            <person name="Danchin E.G.J."/>
            <person name="Duchaussoy F."/>
            <person name="Gibon J."/>
            <person name="Kohler A."/>
            <person name="Lindquist E."/>
            <person name="Pereda V."/>
            <person name="Salamov A."/>
            <person name="Shapiro H.J."/>
            <person name="Wuyts J."/>
            <person name="Blaudez D."/>
            <person name="Buee M."/>
            <person name="Brokstein P."/>
            <person name="Canbaeck B."/>
            <person name="Cohen D."/>
            <person name="Courty P.E."/>
            <person name="Coutinho P.M."/>
            <person name="Delaruelle C."/>
            <person name="Detter J.C."/>
            <person name="Deveau A."/>
            <person name="DiFazio S."/>
            <person name="Duplessis S."/>
            <person name="Fraissinet-Tachet L."/>
            <person name="Lucic E."/>
            <person name="Frey-Klett P."/>
            <person name="Fourrey C."/>
            <person name="Feussner I."/>
            <person name="Gay G."/>
            <person name="Grimwood J."/>
            <person name="Hoegger P.J."/>
            <person name="Jain P."/>
            <person name="Kilaru S."/>
            <person name="Labbe J."/>
            <person name="Lin Y.C."/>
            <person name="Legue V."/>
            <person name="Le Tacon F."/>
            <person name="Marmeisse R."/>
            <person name="Melayah D."/>
            <person name="Montanini B."/>
            <person name="Muratet M."/>
            <person name="Nehls U."/>
            <person name="Niculita-Hirzel H."/>
            <person name="Oudot-Le Secq M.P."/>
            <person name="Peter M."/>
            <person name="Quesneville H."/>
            <person name="Rajashekar B."/>
            <person name="Reich M."/>
            <person name="Rouhier N."/>
            <person name="Schmutz J."/>
            <person name="Yin T."/>
            <person name="Chalot M."/>
            <person name="Henrissat B."/>
            <person name="Kuees U."/>
            <person name="Lucas S."/>
            <person name="Van de Peer Y."/>
            <person name="Podila G.K."/>
            <person name="Polle A."/>
            <person name="Pukkila P.J."/>
            <person name="Richardson P.M."/>
            <person name="Rouze P."/>
            <person name="Sanders I.R."/>
            <person name="Stajich J.E."/>
            <person name="Tunlid A."/>
            <person name="Tuskan G."/>
            <person name="Grigoriev I.V."/>
        </authorList>
    </citation>
    <scope>NUCLEOTIDE SEQUENCE [LARGE SCALE GENOMIC DNA]</scope>
    <source>
        <strain evidence="2">S238N-H82 / ATCC MYA-4686</strain>
    </source>
</reference>
<dbReference type="Proteomes" id="UP000001194">
    <property type="component" value="Unassembled WGS sequence"/>
</dbReference>
<sequence>MIGLPSWGIRLRKTVEARTRETGTSTFNVQRSTSALGSAPASPKRCHLKTHTTASVLVTQTLASFCTPPHPSPPPELIARFTSTIVIPSSKSFSLLTHCIRPAMSAGTVCPPRPSPPQRGARCMAAREREPVLCAVCPPPERVQDVPLSFSYTQPSYSLDSNSTSPTWLAHTKSSTSCTKRRTFCMPSAQHPQPAGAELARRTPVTQLAVFVDAPDELITGIAYAHSDCQLEVLGV</sequence>
<evidence type="ECO:0000313" key="1">
    <source>
        <dbReference type="EMBL" id="EDR15533.1"/>
    </source>
</evidence>
<evidence type="ECO:0000313" key="2">
    <source>
        <dbReference type="Proteomes" id="UP000001194"/>
    </source>
</evidence>
<dbReference type="HOGENOM" id="CLU_1175597_0_0_1"/>
<protein>
    <submittedName>
        <fullName evidence="1">Predicted protein</fullName>
    </submittedName>
</protein>
<proteinExistence type="predicted"/>
<dbReference type="InParanoid" id="B0CQD5"/>